<dbReference type="RefSeq" id="WP_167999611.1">
    <property type="nucleotide sequence ID" value="NZ_JAATEO010000003.1"/>
</dbReference>
<keyword evidence="2" id="KW-1185">Reference proteome</keyword>
<accession>A0ABX0Z142</accession>
<proteinExistence type="predicted"/>
<protein>
    <recommendedName>
        <fullName evidence="3">DUF3052 domain-containing protein</fullName>
    </recommendedName>
</protein>
<evidence type="ECO:0000313" key="1">
    <source>
        <dbReference type="EMBL" id="NJP31198.1"/>
    </source>
</evidence>
<dbReference type="Proteomes" id="UP000783871">
    <property type="component" value="Unassembled WGS sequence"/>
</dbReference>
<comment type="caution">
    <text evidence="1">The sequence shown here is derived from an EMBL/GenBank/DDBJ whole genome shotgun (WGS) entry which is preliminary data.</text>
</comment>
<evidence type="ECO:0000313" key="2">
    <source>
        <dbReference type="Proteomes" id="UP000783871"/>
    </source>
</evidence>
<evidence type="ECO:0008006" key="3">
    <source>
        <dbReference type="Google" id="ProtNLM"/>
    </source>
</evidence>
<organism evidence="1 2">
    <name type="scientific">Micromonospora thermarum</name>
    <dbReference type="NCBI Taxonomy" id="2720024"/>
    <lineage>
        <taxon>Bacteria</taxon>
        <taxon>Bacillati</taxon>
        <taxon>Actinomycetota</taxon>
        <taxon>Actinomycetes</taxon>
        <taxon>Micromonosporales</taxon>
        <taxon>Micromonosporaceae</taxon>
        <taxon>Micromonospora</taxon>
    </lineage>
</organism>
<reference evidence="1 2" key="1">
    <citation type="submission" date="2020-03" db="EMBL/GenBank/DDBJ databases">
        <title>WGS of actinomycetes isolated from Thailand.</title>
        <authorList>
            <person name="Thawai C."/>
        </authorList>
    </citation>
    <scope>NUCLEOTIDE SEQUENCE [LARGE SCALE GENOMIC DNA]</scope>
    <source>
        <strain evidence="1 2">HSS6-12</strain>
    </source>
</reference>
<name>A0ABX0Z142_9ACTN</name>
<dbReference type="EMBL" id="JAATEO010000003">
    <property type="protein sequence ID" value="NJP31198.1"/>
    <property type="molecule type" value="Genomic_DNA"/>
</dbReference>
<gene>
    <name evidence="1" type="ORF">HCJ94_04165</name>
</gene>
<sequence>MVFVTSAEDLATPDVEAVLALARRDALAWVAYPKGGQLGTDLNRDRIAALLGEREVQPVRQISIDGTWSTLRFRPAR</sequence>